<dbReference type="InterPro" id="IPR002831">
    <property type="entry name" value="Tscrpt_reg_TrmB_N"/>
</dbReference>
<organism evidence="2 3">
    <name type="scientific">Vagococcus fluvialis bH819</name>
    <dbReference type="NCBI Taxonomy" id="1255619"/>
    <lineage>
        <taxon>Bacteria</taxon>
        <taxon>Bacillati</taxon>
        <taxon>Bacillota</taxon>
        <taxon>Bacilli</taxon>
        <taxon>Lactobacillales</taxon>
        <taxon>Enterococcaceae</taxon>
        <taxon>Vagococcus</taxon>
    </lineage>
</organism>
<dbReference type="AlphaFoldDB" id="A0A1X6WKF3"/>
<accession>A0A1X6WKF3</accession>
<dbReference type="RefSeq" id="WP_086950405.1">
    <property type="nucleotide sequence ID" value="NZ_FWFD01000003.1"/>
</dbReference>
<dbReference type="InterPro" id="IPR036390">
    <property type="entry name" value="WH_DNA-bd_sf"/>
</dbReference>
<feature type="domain" description="Transcription regulator TrmB N-terminal" evidence="1">
    <location>
        <begin position="8"/>
        <end position="74"/>
    </location>
</feature>
<dbReference type="InterPro" id="IPR036388">
    <property type="entry name" value="WH-like_DNA-bd_sf"/>
</dbReference>
<name>A0A1X6WKF3_9ENTE</name>
<sequence>METIVQIMKKYDFSEMETLVYTTLLEKGVMTGYEVSKQSGVARSKVYNVLEKLIKKNLVVVNKSEPKLYYAVSSEEFLSRLENNVKQDLALLDNQLGKIKIQEEEEELLWKLENYQSVMEKSQHLMKYAKNSLLMQMWEEDLTKEVVSLLQEVEANIPRFVLILFSNNHHYDIPLKNYYVHGFEEEKLHDFGSRWINIVADEKEVVFGTLESDEQVMDVTWTKNKAMVNLAKEYVKHDAYTLKIIEENAETLKNQYGEEFERIRLIYEED</sequence>
<evidence type="ECO:0000313" key="3">
    <source>
        <dbReference type="Proteomes" id="UP000195918"/>
    </source>
</evidence>
<proteinExistence type="predicted"/>
<dbReference type="OrthoDB" id="1493540at2"/>
<protein>
    <submittedName>
        <fullName evidence="2">Transcriptional regulator</fullName>
    </submittedName>
</protein>
<dbReference type="Proteomes" id="UP000195918">
    <property type="component" value="Unassembled WGS sequence"/>
</dbReference>
<dbReference type="SUPFAM" id="SSF46785">
    <property type="entry name" value="Winged helix' DNA-binding domain"/>
    <property type="match status" value="1"/>
</dbReference>
<dbReference type="CDD" id="cd09124">
    <property type="entry name" value="PLDc_like_TrmB_middle"/>
    <property type="match status" value="1"/>
</dbReference>
<dbReference type="Gene3D" id="1.10.10.10">
    <property type="entry name" value="Winged helix-like DNA-binding domain superfamily/Winged helix DNA-binding domain"/>
    <property type="match status" value="1"/>
</dbReference>
<dbReference type="InterPro" id="IPR051797">
    <property type="entry name" value="TrmB-like"/>
</dbReference>
<gene>
    <name evidence="2" type="ORF">FM121_01600</name>
</gene>
<dbReference type="PANTHER" id="PTHR34293">
    <property type="entry name" value="HTH-TYPE TRANSCRIPTIONAL REGULATOR TRMBL2"/>
    <property type="match status" value="1"/>
</dbReference>
<reference evidence="3" key="1">
    <citation type="submission" date="2017-02" db="EMBL/GenBank/DDBJ databases">
        <authorList>
            <person name="Dridi B."/>
        </authorList>
    </citation>
    <scope>NUCLEOTIDE SEQUENCE [LARGE SCALE GENOMIC DNA]</scope>
    <source>
        <strain evidence="3">bH819</strain>
    </source>
</reference>
<evidence type="ECO:0000313" key="2">
    <source>
        <dbReference type="EMBL" id="SLM84758.1"/>
    </source>
</evidence>
<keyword evidence="3" id="KW-1185">Reference proteome</keyword>
<dbReference type="PANTHER" id="PTHR34293:SF1">
    <property type="entry name" value="HTH-TYPE TRANSCRIPTIONAL REGULATOR TRMBL2"/>
    <property type="match status" value="1"/>
</dbReference>
<evidence type="ECO:0000259" key="1">
    <source>
        <dbReference type="Pfam" id="PF01978"/>
    </source>
</evidence>
<dbReference type="Pfam" id="PF01978">
    <property type="entry name" value="TrmB"/>
    <property type="match status" value="1"/>
</dbReference>
<dbReference type="EMBL" id="FWFD01000003">
    <property type="protein sequence ID" value="SLM84758.1"/>
    <property type="molecule type" value="Genomic_DNA"/>
</dbReference>